<comment type="caution">
    <text evidence="2">The sequence shown here is derived from an EMBL/GenBank/DDBJ whole genome shotgun (WGS) entry which is preliminary data.</text>
</comment>
<feature type="transmembrane region" description="Helical" evidence="1">
    <location>
        <begin position="261"/>
        <end position="280"/>
    </location>
</feature>
<feature type="transmembrane region" description="Helical" evidence="1">
    <location>
        <begin position="374"/>
        <end position="397"/>
    </location>
</feature>
<feature type="transmembrane region" description="Helical" evidence="1">
    <location>
        <begin position="80"/>
        <end position="97"/>
    </location>
</feature>
<feature type="transmembrane region" description="Helical" evidence="1">
    <location>
        <begin position="145"/>
        <end position="168"/>
    </location>
</feature>
<reference evidence="2" key="1">
    <citation type="journal article" date="2021" name="PeerJ">
        <title>Extensive microbial diversity within the chicken gut microbiome revealed by metagenomics and culture.</title>
        <authorList>
            <person name="Gilroy R."/>
            <person name="Ravi A."/>
            <person name="Getino M."/>
            <person name="Pursley I."/>
            <person name="Horton D.L."/>
            <person name="Alikhan N.F."/>
            <person name="Baker D."/>
            <person name="Gharbi K."/>
            <person name="Hall N."/>
            <person name="Watson M."/>
            <person name="Adriaenssens E.M."/>
            <person name="Foster-Nyarko E."/>
            <person name="Jarju S."/>
            <person name="Secka A."/>
            <person name="Antonio M."/>
            <person name="Oren A."/>
            <person name="Chaudhuri R.R."/>
            <person name="La Ragione R."/>
            <person name="Hildebrand F."/>
            <person name="Pallen M.J."/>
        </authorList>
    </citation>
    <scope>NUCLEOTIDE SEQUENCE</scope>
    <source>
        <strain evidence="2">CHK183-1962</strain>
    </source>
</reference>
<feature type="transmembrane region" description="Helical" evidence="1">
    <location>
        <begin position="174"/>
        <end position="193"/>
    </location>
</feature>
<sequence length="515" mass="54889">MNRKLKTKVMEALSSVVPITVIVLFLSFTVAPMPVGSLILFLFGAILLVVGVGLFSLGVDLAMLPIGDGIGGQIAGSRKLWWMIPVCFVMGVFVTIAEPDLQVLARQVPAVPDMVIILTVAAGVGFFLVMALLRAKFGWPLNRMLILCYAIVFVMAFLVPREFLAVAFDSGGVTTGPVTVPFIMALGGGLVALRKDHDSDADSFGVVALCSIGPILAVMILGLCYNSSDLSYTPFSIPDLETTADVGMYFASGFPTYIKEVAFGLAPIIVFFACFQIIALHLRHRQVIKIIVGMVYTYVGLVLFLTGVNVGFMPAGYYLGEQIAELPFHWILVLIGMVVGWFIVAAEPAVHVLNEQVEEITGGAISQKAMGTTLSVGMAAAVGLAMLRVVTGISVLYFLVPGYLIALVLSFFVPKVFTAIAFDSGGVASGPMTATFLLPFAMGACEAVGGNILTDAFGIVAMVAMTPLVAIQILGMIYQRKSAKEQAGGVVSVQTEDFIISYDDMDDEYSMEESV</sequence>
<feature type="transmembrane region" description="Helical" evidence="1">
    <location>
        <begin position="287"/>
        <end position="308"/>
    </location>
</feature>
<dbReference type="InterPro" id="IPR011435">
    <property type="entry name" value="UmpAB"/>
</dbReference>
<feature type="transmembrane region" description="Helical" evidence="1">
    <location>
        <begin position="109"/>
        <end position="133"/>
    </location>
</feature>
<evidence type="ECO:0000256" key="1">
    <source>
        <dbReference type="SAM" id="Phobius"/>
    </source>
</evidence>
<keyword evidence="1" id="KW-0472">Membrane</keyword>
<feature type="transmembrane region" description="Helical" evidence="1">
    <location>
        <begin position="12"/>
        <end position="31"/>
    </location>
</feature>
<feature type="transmembrane region" description="Helical" evidence="1">
    <location>
        <begin position="37"/>
        <end position="59"/>
    </location>
</feature>
<proteinExistence type="predicted"/>
<reference evidence="2" key="2">
    <citation type="submission" date="2021-04" db="EMBL/GenBank/DDBJ databases">
        <authorList>
            <person name="Gilroy R."/>
        </authorList>
    </citation>
    <scope>NUCLEOTIDE SEQUENCE</scope>
    <source>
        <strain evidence="2">CHK183-1962</strain>
    </source>
</reference>
<evidence type="ECO:0000313" key="2">
    <source>
        <dbReference type="EMBL" id="HIX77998.1"/>
    </source>
</evidence>
<evidence type="ECO:0000313" key="3">
    <source>
        <dbReference type="Proteomes" id="UP000886890"/>
    </source>
</evidence>
<keyword evidence="1" id="KW-0812">Transmembrane</keyword>
<dbReference type="AlphaFoldDB" id="A0A9D2BJ46"/>
<feature type="transmembrane region" description="Helical" evidence="1">
    <location>
        <begin position="459"/>
        <end position="478"/>
    </location>
</feature>
<gene>
    <name evidence="2" type="ORF">H9734_10440</name>
</gene>
<protein>
    <submittedName>
        <fullName evidence="2">DUF1538 domain-containing protein</fullName>
    </submittedName>
</protein>
<dbReference type="Proteomes" id="UP000886890">
    <property type="component" value="Unassembled WGS sequence"/>
</dbReference>
<feature type="transmembrane region" description="Helical" evidence="1">
    <location>
        <begin position="328"/>
        <end position="353"/>
    </location>
</feature>
<organism evidence="2 3">
    <name type="scientific">Candidatus Fusicatenibacter merdavium</name>
    <dbReference type="NCBI Taxonomy" id="2838600"/>
    <lineage>
        <taxon>Bacteria</taxon>
        <taxon>Bacillati</taxon>
        <taxon>Bacillota</taxon>
        <taxon>Clostridia</taxon>
        <taxon>Lachnospirales</taxon>
        <taxon>Lachnospiraceae</taxon>
        <taxon>Fusicatenibacter</taxon>
    </lineage>
</organism>
<keyword evidence="1" id="KW-1133">Transmembrane helix</keyword>
<dbReference type="Pfam" id="PF07556">
    <property type="entry name" value="DUF1538"/>
    <property type="match status" value="2"/>
</dbReference>
<feature type="transmembrane region" description="Helical" evidence="1">
    <location>
        <begin position="205"/>
        <end position="228"/>
    </location>
</feature>
<accession>A0A9D2BJ46</accession>
<name>A0A9D2BJ46_9FIRM</name>
<dbReference type="EMBL" id="DXEK01000170">
    <property type="protein sequence ID" value="HIX77998.1"/>
    <property type="molecule type" value="Genomic_DNA"/>
</dbReference>